<evidence type="ECO:0000313" key="2">
    <source>
        <dbReference type="EMBL" id="SPQ99843.1"/>
    </source>
</evidence>
<dbReference type="EMBL" id="OVEO01000012">
    <property type="protein sequence ID" value="SPQ99843.1"/>
    <property type="molecule type" value="Genomic_DNA"/>
</dbReference>
<dbReference type="AlphaFoldDB" id="A0A0G4J8Z2"/>
<organism evidence="1 3">
    <name type="scientific">Plasmodiophora brassicae</name>
    <name type="common">Clubroot disease agent</name>
    <dbReference type="NCBI Taxonomy" id="37360"/>
    <lineage>
        <taxon>Eukaryota</taxon>
        <taxon>Sar</taxon>
        <taxon>Rhizaria</taxon>
        <taxon>Endomyxa</taxon>
        <taxon>Phytomyxea</taxon>
        <taxon>Plasmodiophorida</taxon>
        <taxon>Plasmodiophoridae</taxon>
        <taxon>Plasmodiophora</taxon>
    </lineage>
</organism>
<geneLocation type="mitochondrion" evidence="2"/>
<evidence type="ECO:0000313" key="1">
    <source>
        <dbReference type="EMBL" id="CEP03884.1"/>
    </source>
</evidence>
<proteinExistence type="predicted"/>
<evidence type="ECO:0000313" key="4">
    <source>
        <dbReference type="Proteomes" id="UP000290189"/>
    </source>
</evidence>
<reference evidence="1 3" key="1">
    <citation type="submission" date="2015-02" db="EMBL/GenBank/DDBJ databases">
        <authorList>
            <person name="Chooi Y.-H."/>
        </authorList>
    </citation>
    <scope>NUCLEOTIDE SEQUENCE [LARGE SCALE GENOMIC DNA]</scope>
    <source>
        <strain evidence="1">E3</strain>
    </source>
</reference>
<keyword evidence="3" id="KW-1185">Reference proteome</keyword>
<reference evidence="2 4" key="2">
    <citation type="submission" date="2018-03" db="EMBL/GenBank/DDBJ databases">
        <authorList>
            <person name="Fogelqvist J."/>
        </authorList>
    </citation>
    <scope>NUCLEOTIDE SEQUENCE [LARGE SCALE GENOMIC DNA]</scope>
</reference>
<dbReference type="EMBL" id="CDSF01000155">
    <property type="protein sequence ID" value="CEP03884.1"/>
    <property type="molecule type" value="Genomic_DNA"/>
</dbReference>
<sequence>MRACLRWLSTMVTARKEFDLALQSGWNIDLAASAFTRLAAFSGATHDDFDRLLSACITVGGSYHHIQHAFSEHASKVVPRPASVHLVAAIYGKLTRAAIPDVPHPVIVAVDRGCRPHRDTVDLALRHLLQLRDQQRVRRLLCQCHDLQLSPSTALWNMAILVVCQAPDADQDIVGLYRWILGRGAVLRDSLTKCILALIAGGRIHAAHQVFLTVCERLNVQARARRALYDALPDPSSAWALFIRDRANGSKSMVPTGIRLCVLTGRDALARRAYRHLDQHFGENEVKGALNALISKLCPGWEAGRWAQWALEARVPLARASLEHLFAICQDDLRLSPLLAFECLKEGATASDAIVPLFRAGGMFGNPRAALRVLGVMTATYRARLTEVYGNACNGLAVEYLLRTGASAVMYEVAARMALRLEPPADWAAATRACLDRMRRAQVPASTDLWRAIARVCIRRGALDALFELRTVYAAGRCDLPFLFTKPVRVLFRCGRYRDVIAQIQAMVSSGYTNALRKAMVRRAGLVSALKTGLLQPCEPGPFMGVHLRRTLMMMLPPPSAEHVRMHATAALNGTMGVRFLNDLIWQLGRLHLPERDRLQRSLDLLFVFVSGSPRRPHPYTLMAVLWWCVKARDVGNAVRVLELAVERDIRIPDKKLGRLLCRMPELEHAIILPRR</sequence>
<dbReference type="Proteomes" id="UP000039324">
    <property type="component" value="Unassembled WGS sequence"/>
</dbReference>
<protein>
    <submittedName>
        <fullName evidence="1">Uncharacterized protein</fullName>
    </submittedName>
</protein>
<gene>
    <name evidence="1" type="ORF">PBRA_003491</name>
    <name evidence="2" type="ORF">PLBR_LOCUS7058</name>
</gene>
<keyword evidence="2" id="KW-0496">Mitochondrion</keyword>
<evidence type="ECO:0000313" key="3">
    <source>
        <dbReference type="Proteomes" id="UP000039324"/>
    </source>
</evidence>
<dbReference type="Proteomes" id="UP000290189">
    <property type="component" value="Unassembled WGS sequence"/>
</dbReference>
<name>A0A0G4J8Z2_PLABS</name>
<accession>A0A0G4J8Z2</accession>